<dbReference type="GO" id="GO:0016747">
    <property type="term" value="F:acyltransferase activity, transferring groups other than amino-acyl groups"/>
    <property type="evidence" value="ECO:0007669"/>
    <property type="project" value="InterPro"/>
</dbReference>
<gene>
    <name evidence="2" type="ORF">EPIR_0826</name>
</gene>
<dbReference type="InterPro" id="IPR054597">
    <property type="entry name" value="FeeM_cat"/>
</dbReference>
<evidence type="ECO:0000313" key="2">
    <source>
        <dbReference type="EMBL" id="CCG86191.1"/>
    </source>
</evidence>
<dbReference type="EMBL" id="CAHS01000011">
    <property type="protein sequence ID" value="CCG86191.1"/>
    <property type="molecule type" value="Genomic_DNA"/>
</dbReference>
<dbReference type="Pfam" id="PF21926">
    <property type="entry name" value="FeeM"/>
    <property type="match status" value="1"/>
</dbReference>
<evidence type="ECO:0000313" key="3">
    <source>
        <dbReference type="Proteomes" id="UP000018217"/>
    </source>
</evidence>
<dbReference type="RefSeq" id="WP_023654015.1">
    <property type="nucleotide sequence ID" value="NZ_CAHS01000011.1"/>
</dbReference>
<dbReference type="Proteomes" id="UP000018217">
    <property type="component" value="Unassembled WGS sequence"/>
</dbReference>
<sequence>MKSHVSGKTWHTKRSLHFARQKMPPDISIEPVSTLHDFCCAMRKLHTEYVRLGILKRQQGDMLFSPWLLHQGSRLLVAKKGDEVVGSISLIPQAGLGMPAEAVFGDAIRQQGSAPQRTAEIGSLCIDERYRGTGLLRGLYATAILYAAFWQNIDTIFIQIDSRKARFYREMLFFKSVVSSRPHPGYQNLSAALMRVDIKSALVQIRSSLDSQRRMTLKQVMASLHIDNLYQQLHVSLARKQRFHWNTRCVHDYCQRCGVDTERCDERLRQVLQQSWG</sequence>
<dbReference type="Gene3D" id="3.40.630.30">
    <property type="match status" value="1"/>
</dbReference>
<feature type="domain" description="N-acetyltransferase" evidence="1">
    <location>
        <begin position="27"/>
        <end position="199"/>
    </location>
</feature>
<organism evidence="2 3">
    <name type="scientific">Erwinia piriflorinigrans CFBP 5888</name>
    <dbReference type="NCBI Taxonomy" id="1161919"/>
    <lineage>
        <taxon>Bacteria</taxon>
        <taxon>Pseudomonadati</taxon>
        <taxon>Pseudomonadota</taxon>
        <taxon>Gammaproteobacteria</taxon>
        <taxon>Enterobacterales</taxon>
        <taxon>Erwiniaceae</taxon>
        <taxon>Erwinia</taxon>
    </lineage>
</organism>
<dbReference type="InterPro" id="IPR016181">
    <property type="entry name" value="Acyl_CoA_acyltransferase"/>
</dbReference>
<proteinExistence type="predicted"/>
<reference evidence="2 3" key="1">
    <citation type="journal article" date="2013" name="Syst. Appl. Microbiol.">
        <title>Phylogenetic position and virulence apparatus of the pear flower necrosis pathogen Erwinia piriflorinigrans CFBP 5888T as assessed by comparative genomics.</title>
        <authorList>
            <person name="Smits T.H."/>
            <person name="Rezzonico F."/>
            <person name="Lopez M.M."/>
            <person name="Blom J."/>
            <person name="Goesmann A."/>
            <person name="Frey J.E."/>
            <person name="Duffy B."/>
        </authorList>
    </citation>
    <scope>NUCLEOTIDE SEQUENCE [LARGE SCALE GENOMIC DNA]</scope>
    <source>
        <strain evidence="3">CFBP5888</strain>
    </source>
</reference>
<dbReference type="InterPro" id="IPR000182">
    <property type="entry name" value="GNAT_dom"/>
</dbReference>
<keyword evidence="3" id="KW-1185">Reference proteome</keyword>
<dbReference type="PROSITE" id="PS51186">
    <property type="entry name" value="GNAT"/>
    <property type="match status" value="1"/>
</dbReference>
<accession>V5Z4E1</accession>
<dbReference type="STRING" id="1161919.EPIR_0826"/>
<comment type="caution">
    <text evidence="2">The sequence shown here is derived from an EMBL/GenBank/DDBJ whole genome shotgun (WGS) entry which is preliminary data.</text>
</comment>
<dbReference type="AlphaFoldDB" id="V5Z4E1"/>
<evidence type="ECO:0000259" key="1">
    <source>
        <dbReference type="PROSITE" id="PS51186"/>
    </source>
</evidence>
<dbReference type="CDD" id="cd04301">
    <property type="entry name" value="NAT_SF"/>
    <property type="match status" value="1"/>
</dbReference>
<dbReference type="OrthoDB" id="6538212at2"/>
<protein>
    <recommendedName>
        <fullName evidence="1">N-acetyltransferase domain-containing protein</fullName>
    </recommendedName>
</protein>
<name>V5Z4E1_9GAMM</name>
<dbReference type="SUPFAM" id="SSF55729">
    <property type="entry name" value="Acyl-CoA N-acyltransferases (Nat)"/>
    <property type="match status" value="1"/>
</dbReference>